<name>A0A7M3UPC3_POV01</name>
<evidence type="ECO:0000313" key="1">
    <source>
        <dbReference type="EMBL" id="QOI90604.1"/>
    </source>
</evidence>
<reference evidence="1" key="1">
    <citation type="submission" date="2020-06" db="EMBL/GenBank/DDBJ databases">
        <title>Lateral gene transfer of anion-conducting channel rhodopsins between green algae and giant viruses.</title>
        <authorList>
            <person name="Rozenberg A."/>
            <person name="Oppermann J."/>
            <person name="Wietek J."/>
            <person name="Fernandez Lahore R.G."/>
            <person name="Sandaa R.-A."/>
            <person name="Bratbak G."/>
            <person name="Hegemann P."/>
            <person name="Beja O."/>
        </authorList>
    </citation>
    <scope>NUCLEOTIDE SEQUENCE</scope>
    <source>
        <strain evidence="1">01B</strain>
    </source>
</reference>
<accession>A0A7M3UPC3</accession>
<proteinExistence type="predicted"/>
<dbReference type="EMBL" id="MT663542">
    <property type="protein sequence ID" value="QOI90604.1"/>
    <property type="molecule type" value="Genomic_DNA"/>
</dbReference>
<organismHost>
    <name type="scientific">Pyramimonas plurioculata</name>
    <dbReference type="NCBI Taxonomy" id="36893"/>
</organismHost>
<evidence type="ECO:0008006" key="2">
    <source>
        <dbReference type="Google" id="ProtNLM"/>
    </source>
</evidence>
<sequence length="365" mass="41085">MYECDKCGYNTARKFNFEKHKNRKFKCKGPNVHSVGPNVHSVGPNVHSVGPNVHSVGPNVHSVGPNVHSVGSNVHSVGSNVHSAGSNVHSAGSNVHSGDKCLSCHKSFKTKKSLKLHSTKCNGEISILQCPNCKVTFSSSQSKCNHIKRNNCTSQVQNTDHSITINLHDNNGYINNLTNSCNTIINVFGKEDLSHLDNASIIEKTKQLGKKGVYGLVDLINSIYFDPNVPQNHNIAKMDERSEDLFIKTEENDWEFRQFDDIRTDMVETLVQHMKLYISKKNAMNIRLTEPKEQRLIKKFIIVLLTVGGLVPDIICDEFNVDNDDVEDELRINQKFDKATLYNLFTKSKMNYKKIDGKIKRVFAE</sequence>
<gene>
    <name evidence="1" type="ORF">HWQ62_00473</name>
</gene>
<organism evidence="1">
    <name type="scientific">Pyramimonas orientalis virus</name>
    <name type="common">PoV01</name>
    <dbReference type="NCBI Taxonomy" id="455367"/>
    <lineage>
        <taxon>Viruses</taxon>
        <taxon>Varidnaviria</taxon>
        <taxon>Bamfordvirae</taxon>
        <taxon>Nucleocytoviricota</taxon>
        <taxon>Megaviricetes</taxon>
        <taxon>Imitervirales</taxon>
        <taxon>Allomimiviridae</taxon>
        <taxon>Heliosvirus</taxon>
        <taxon>Heliosvirus raunefjordenense</taxon>
    </lineage>
</organism>
<protein>
    <recommendedName>
        <fullName evidence="2">C2H2-type domain-containing protein</fullName>
    </recommendedName>
</protein>